<keyword evidence="3" id="KW-1185">Reference proteome</keyword>
<feature type="transmembrane region" description="Helical" evidence="1">
    <location>
        <begin position="255"/>
        <end position="277"/>
    </location>
</feature>
<reference evidence="2" key="2">
    <citation type="submission" date="2021-01" db="EMBL/GenBank/DDBJ databases">
        <authorList>
            <person name="Kang M."/>
        </authorList>
    </citation>
    <scope>NUCLEOTIDE SEQUENCE</scope>
    <source>
        <strain evidence="2">KACC 17527</strain>
    </source>
</reference>
<dbReference type="PANTHER" id="PTHR13325">
    <property type="entry name" value="PROTEASE M50 MEMBRANE-BOUND TRANSCRIPTION FACTOR SITE 2 PROTEASE"/>
    <property type="match status" value="1"/>
</dbReference>
<dbReference type="InterPro" id="IPR008792">
    <property type="entry name" value="PQQD"/>
</dbReference>
<dbReference type="PANTHER" id="PTHR13325:SF3">
    <property type="entry name" value="MEMBRANE-BOUND TRANSCRIPTION FACTOR SITE-2 PROTEASE"/>
    <property type="match status" value="1"/>
</dbReference>
<dbReference type="RefSeq" id="WP_201173357.1">
    <property type="nucleotide sequence ID" value="NZ_JAEPWM010000006.1"/>
</dbReference>
<keyword evidence="1" id="KW-0472">Membrane</keyword>
<dbReference type="GO" id="GO:0031293">
    <property type="term" value="P:membrane protein intracellular domain proteolysis"/>
    <property type="evidence" value="ECO:0007669"/>
    <property type="project" value="TreeGrafter"/>
</dbReference>
<feature type="transmembrane region" description="Helical" evidence="1">
    <location>
        <begin position="388"/>
        <end position="406"/>
    </location>
</feature>
<dbReference type="Proteomes" id="UP000630528">
    <property type="component" value="Unassembled WGS sequence"/>
</dbReference>
<comment type="caution">
    <text evidence="2">The sequence shown here is derived from an EMBL/GenBank/DDBJ whole genome shotgun (WGS) entry which is preliminary data.</text>
</comment>
<feature type="transmembrane region" description="Helical" evidence="1">
    <location>
        <begin position="426"/>
        <end position="445"/>
    </location>
</feature>
<dbReference type="SUPFAM" id="SSF111369">
    <property type="entry name" value="HlyD-like secretion proteins"/>
    <property type="match status" value="1"/>
</dbReference>
<dbReference type="GO" id="GO:0016020">
    <property type="term" value="C:membrane"/>
    <property type="evidence" value="ECO:0007669"/>
    <property type="project" value="InterPro"/>
</dbReference>
<feature type="transmembrane region" description="Helical" evidence="1">
    <location>
        <begin position="158"/>
        <end position="179"/>
    </location>
</feature>
<feature type="transmembrane region" description="Helical" evidence="1">
    <location>
        <begin position="360"/>
        <end position="382"/>
    </location>
</feature>
<proteinExistence type="predicted"/>
<dbReference type="GO" id="GO:0004222">
    <property type="term" value="F:metalloendopeptidase activity"/>
    <property type="evidence" value="ECO:0007669"/>
    <property type="project" value="InterPro"/>
</dbReference>
<dbReference type="Pfam" id="PF05402">
    <property type="entry name" value="PqqD"/>
    <property type="match status" value="1"/>
</dbReference>
<dbReference type="InterPro" id="IPR041881">
    <property type="entry name" value="PqqD_sf"/>
</dbReference>
<sequence>MNEPLVSGSWYRVAPLRPSLVAGLKIVRQRVRDQLWHVLVEPGSGRQLRLNPAAYAFAGRCDGRASVEDLWQAALRREGEDAPTQDDVLRLLAQLFRAGMLHFDAAPHLSLLFARRGEDDGKRRRSFVNPLALRLRLFDPTRLLDRLLPLAAQVPMKLAALAWLLLVLLAAVAAAVSFPQLKADALRVMATPSSYAMAWLAYPLVKSLHELAHALAVRRFGGAVREVGLSMLLLTPAPYVDASAANAFSSARERALVSAAGILVELALAALAVFAWTVLAPGLLRDAATVVVLICSVSTFLFNANPLMRMDGYYLLCDVLQLPNLALRSHAWWASAWRRALGAEPPLPASALAAGESKWLLAYAPASFAYRLALLATLVGWVGHHSWLAGWGLALGLLAWLATLAVRGVLRSAAAAPQPAARRKVLAVAAGAALAVVLALFVVPLPASVVTQGVVWPPDHAQLRPDAAGFVEQPVVRDGDAVLQGQVVLRLADAELVAQRDKAASERTGLMAEQYHALLLDPARAGDVNEQLARNDAELQHAEGQLAGLEVRARSAGRAVLPHEQDLDGTYVQRGAMVGYVLGPEPAQVRAVLRDEDLLRVRGRLRGVEVRLADSPWTARAAQLRNETPAATRQLPSAALGDRDGGPVAVDPADKDGLRTQAPVFLLDVVMPDLPAGNVGGRAWVKLQLPAEPLGWQAVRNLRQLLLRQFSPTGQA</sequence>
<dbReference type="InterPro" id="IPR001193">
    <property type="entry name" value="MBTPS2"/>
</dbReference>
<dbReference type="GO" id="GO:0005737">
    <property type="term" value="C:cytoplasm"/>
    <property type="evidence" value="ECO:0007669"/>
    <property type="project" value="TreeGrafter"/>
</dbReference>
<evidence type="ECO:0000313" key="2">
    <source>
        <dbReference type="EMBL" id="MBK6007585.1"/>
    </source>
</evidence>
<organism evidence="2 3">
    <name type="scientific">Ramlibacter ginsenosidimutans</name>
    <dbReference type="NCBI Taxonomy" id="502333"/>
    <lineage>
        <taxon>Bacteria</taxon>
        <taxon>Pseudomonadati</taxon>
        <taxon>Pseudomonadota</taxon>
        <taxon>Betaproteobacteria</taxon>
        <taxon>Burkholderiales</taxon>
        <taxon>Comamonadaceae</taxon>
        <taxon>Ramlibacter</taxon>
    </lineage>
</organism>
<name>A0A934TVF7_9BURK</name>
<dbReference type="Gene3D" id="1.10.10.1150">
    <property type="entry name" value="Coenzyme PQQ synthesis protein D (PqqD)"/>
    <property type="match status" value="1"/>
</dbReference>
<keyword evidence="1" id="KW-1133">Transmembrane helix</keyword>
<feature type="transmembrane region" description="Helical" evidence="1">
    <location>
        <begin position="283"/>
        <end position="302"/>
    </location>
</feature>
<keyword evidence="1" id="KW-0812">Transmembrane</keyword>
<dbReference type="EMBL" id="JAEPWM010000006">
    <property type="protein sequence ID" value="MBK6007585.1"/>
    <property type="molecule type" value="Genomic_DNA"/>
</dbReference>
<accession>A0A934TVF7</accession>
<evidence type="ECO:0000313" key="3">
    <source>
        <dbReference type="Proteomes" id="UP000630528"/>
    </source>
</evidence>
<reference evidence="2" key="1">
    <citation type="journal article" date="2012" name="J. Microbiol. Biotechnol.">
        <title>Ramlibacter ginsenosidimutans sp. nov., with ginsenoside-converting activity.</title>
        <authorList>
            <person name="Wang L."/>
            <person name="An D.S."/>
            <person name="Kim S.G."/>
            <person name="Jin F.X."/>
            <person name="Kim S.C."/>
            <person name="Lee S.T."/>
            <person name="Im W.T."/>
        </authorList>
    </citation>
    <scope>NUCLEOTIDE SEQUENCE</scope>
    <source>
        <strain evidence="2">KACC 17527</strain>
    </source>
</reference>
<gene>
    <name evidence="2" type="ORF">JJB11_15910</name>
</gene>
<dbReference type="AlphaFoldDB" id="A0A934TVF7"/>
<protein>
    <submittedName>
        <fullName evidence="2">PqqD family peptide modification chaperone</fullName>
    </submittedName>
</protein>
<evidence type="ECO:0000256" key="1">
    <source>
        <dbReference type="SAM" id="Phobius"/>
    </source>
</evidence>